<evidence type="ECO:0000313" key="1">
    <source>
        <dbReference type="EMBL" id="KAG5382982.1"/>
    </source>
</evidence>
<sequence length="155" mass="17600">TFWTPQPSTRNSWLINKLLKIRPIYDCIKLRVGGGGGGNCITCRFWTENWSTFSSLKHYLHNDSNFSLGIQEDATLSILYSCNQILPHARLDEHLQLHAYLTTIQLSKGKTNTRYSTGQVYGILSAKGLEVTWNYIVWITGGIPKPKHFILASEN</sequence>
<protein>
    <submittedName>
        <fullName evidence="1">Uncharacterized protein</fullName>
    </submittedName>
</protein>
<dbReference type="EMBL" id="JADBGQ010000008">
    <property type="protein sequence ID" value="KAG5382982.1"/>
    <property type="molecule type" value="Genomic_DNA"/>
</dbReference>
<organism evidence="1 2">
    <name type="scientific">Brassica rapa subsp. trilocularis</name>
    <dbReference type="NCBI Taxonomy" id="1813537"/>
    <lineage>
        <taxon>Eukaryota</taxon>
        <taxon>Viridiplantae</taxon>
        <taxon>Streptophyta</taxon>
        <taxon>Embryophyta</taxon>
        <taxon>Tracheophyta</taxon>
        <taxon>Spermatophyta</taxon>
        <taxon>Magnoliopsida</taxon>
        <taxon>eudicotyledons</taxon>
        <taxon>Gunneridae</taxon>
        <taxon>Pentapetalae</taxon>
        <taxon>rosids</taxon>
        <taxon>malvids</taxon>
        <taxon>Brassicales</taxon>
        <taxon>Brassicaceae</taxon>
        <taxon>Brassiceae</taxon>
        <taxon>Brassica</taxon>
    </lineage>
</organism>
<name>A0ABQ7L8S0_BRACM</name>
<feature type="non-terminal residue" evidence="1">
    <location>
        <position position="155"/>
    </location>
</feature>
<feature type="non-terminal residue" evidence="1">
    <location>
        <position position="1"/>
    </location>
</feature>
<proteinExistence type="predicted"/>
<accession>A0ABQ7L8S0</accession>
<dbReference type="Proteomes" id="UP000823674">
    <property type="component" value="Chromosome A09"/>
</dbReference>
<keyword evidence="2" id="KW-1185">Reference proteome</keyword>
<evidence type="ECO:0000313" key="2">
    <source>
        <dbReference type="Proteomes" id="UP000823674"/>
    </source>
</evidence>
<reference evidence="1 2" key="1">
    <citation type="submission" date="2021-03" db="EMBL/GenBank/DDBJ databases">
        <authorList>
            <person name="King G.J."/>
            <person name="Bancroft I."/>
            <person name="Baten A."/>
            <person name="Bloomfield J."/>
            <person name="Borpatragohain P."/>
            <person name="He Z."/>
            <person name="Irish N."/>
            <person name="Irwin J."/>
            <person name="Liu K."/>
            <person name="Mauleon R.P."/>
            <person name="Moore J."/>
            <person name="Morris R."/>
            <person name="Ostergaard L."/>
            <person name="Wang B."/>
            <person name="Wells R."/>
        </authorList>
    </citation>
    <scope>NUCLEOTIDE SEQUENCE [LARGE SCALE GENOMIC DNA]</scope>
    <source>
        <strain evidence="1">R-o-18</strain>
        <tissue evidence="1">Leaf</tissue>
    </source>
</reference>
<gene>
    <name evidence="1" type="primary">A09p019280.1_BraROA</name>
    <name evidence="1" type="ORF">IGI04_034452</name>
</gene>
<comment type="caution">
    <text evidence="1">The sequence shown here is derived from an EMBL/GenBank/DDBJ whole genome shotgun (WGS) entry which is preliminary data.</text>
</comment>